<evidence type="ECO:0000313" key="3">
    <source>
        <dbReference type="Proteomes" id="UP000095009"/>
    </source>
</evidence>
<dbReference type="Proteomes" id="UP000095009">
    <property type="component" value="Unassembled WGS sequence"/>
</dbReference>
<proteinExistence type="predicted"/>
<keyword evidence="3" id="KW-1185">Reference proteome</keyword>
<evidence type="ECO:0000256" key="1">
    <source>
        <dbReference type="SAM" id="MobiDB-lite"/>
    </source>
</evidence>
<dbReference type="OrthoDB" id="68090at2759"/>
<feature type="region of interest" description="Disordered" evidence="1">
    <location>
        <begin position="325"/>
        <end position="385"/>
    </location>
</feature>
<feature type="compositionally biased region" description="Low complexity" evidence="1">
    <location>
        <begin position="335"/>
        <end position="349"/>
    </location>
</feature>
<dbReference type="STRING" id="857566.A0A1E3PTL5"/>
<accession>A0A1E3PTL5</accession>
<feature type="region of interest" description="Disordered" evidence="1">
    <location>
        <begin position="159"/>
        <end position="223"/>
    </location>
</feature>
<reference evidence="2 3" key="1">
    <citation type="journal article" date="2016" name="Proc. Natl. Acad. Sci. U.S.A.">
        <title>Comparative genomics of biotechnologically important yeasts.</title>
        <authorList>
            <person name="Riley R."/>
            <person name="Haridas S."/>
            <person name="Wolfe K.H."/>
            <person name="Lopes M.R."/>
            <person name="Hittinger C.T."/>
            <person name="Goeker M."/>
            <person name="Salamov A.A."/>
            <person name="Wisecaver J.H."/>
            <person name="Long T.M."/>
            <person name="Calvey C.H."/>
            <person name="Aerts A.L."/>
            <person name="Barry K.W."/>
            <person name="Choi C."/>
            <person name="Clum A."/>
            <person name="Coughlan A.Y."/>
            <person name="Deshpande S."/>
            <person name="Douglass A.P."/>
            <person name="Hanson S.J."/>
            <person name="Klenk H.-P."/>
            <person name="LaButti K.M."/>
            <person name="Lapidus A."/>
            <person name="Lindquist E.A."/>
            <person name="Lipzen A.M."/>
            <person name="Meier-Kolthoff J.P."/>
            <person name="Ohm R.A."/>
            <person name="Otillar R.P."/>
            <person name="Pangilinan J.L."/>
            <person name="Peng Y."/>
            <person name="Rokas A."/>
            <person name="Rosa C.A."/>
            <person name="Scheuner C."/>
            <person name="Sibirny A.A."/>
            <person name="Slot J.C."/>
            <person name="Stielow J.B."/>
            <person name="Sun H."/>
            <person name="Kurtzman C.P."/>
            <person name="Blackwell M."/>
            <person name="Grigoriev I.V."/>
            <person name="Jeffries T.W."/>
        </authorList>
    </citation>
    <scope>NUCLEOTIDE SEQUENCE [LARGE SCALE GENOMIC DNA]</scope>
    <source>
        <strain evidence="2 3">DSM 6958</strain>
    </source>
</reference>
<protein>
    <submittedName>
        <fullName evidence="2">Uncharacterized protein</fullName>
    </submittedName>
</protein>
<organism evidence="2 3">
    <name type="scientific">Nadsonia fulvescens var. elongata DSM 6958</name>
    <dbReference type="NCBI Taxonomy" id="857566"/>
    <lineage>
        <taxon>Eukaryota</taxon>
        <taxon>Fungi</taxon>
        <taxon>Dikarya</taxon>
        <taxon>Ascomycota</taxon>
        <taxon>Saccharomycotina</taxon>
        <taxon>Dipodascomycetes</taxon>
        <taxon>Dipodascales</taxon>
        <taxon>Dipodascales incertae sedis</taxon>
        <taxon>Nadsonia</taxon>
    </lineage>
</organism>
<name>A0A1E3PTL5_9ASCO</name>
<dbReference type="EMBL" id="KV454406">
    <property type="protein sequence ID" value="ODQ68604.1"/>
    <property type="molecule type" value="Genomic_DNA"/>
</dbReference>
<dbReference type="AlphaFoldDB" id="A0A1E3PTL5"/>
<gene>
    <name evidence="2" type="ORF">NADFUDRAFT_45115</name>
</gene>
<feature type="compositionally biased region" description="Low complexity" evidence="1">
    <location>
        <begin position="159"/>
        <end position="174"/>
    </location>
</feature>
<evidence type="ECO:0000313" key="2">
    <source>
        <dbReference type="EMBL" id="ODQ68604.1"/>
    </source>
</evidence>
<sequence>MSSSDNINLDLAQLLELTEKCLASTLVSNEFDALALFIHLALTRKFLDGYRLENAKNGGTELKDDWCEAGPNYYGFSYDLVTTTPSSPQLQSHPLVLVLSKLGTDIISVNAVFEKQHEASVFINIYEYLKSSTSDRFTSRLSNSSSSSSLVIPSFASSPVDSSSEYASSTNSSSVFGTLGSEKDSNRNMKRYSKTLGKARPLEKIGSDQNGSSSEESPKTPEELESMIAKNTLLKHFISVEKINALLSRIDTSIIEKLNLPVKSSTSTARQSSPSTLLNTQNIRESFESTNLPGIKSGLSLGRPEEIRKARTSVPSADLIPPGFDDEYQMNQAFSPPQSSSTDRSSFPSIGSGDLNPPFLPGAGPRIGESSSSSRAPAAPGMHPRLSDIESSFTSPDYANIGDNDNSFMNPKGARWDPVAPGGPLGPGGPGRRGPMNGPGGLNFGFDEDNLHDKLGGNRFRPGGSGGGFGNNGFLGGFGGGFGGSGGGGFI</sequence>